<feature type="transmembrane region" description="Helical" evidence="2">
    <location>
        <begin position="32"/>
        <end position="49"/>
    </location>
</feature>
<sequence length="449" mass="52290">MTQQARTSNPDTAQSPTHGGSNTAHAYYRPKIFFMIIIMLSIVSNTRVIRHLSLHSNSKTLQYYRLMDRGNKSGSMYSHEYATVSVNEKTKRSSTPVFASSADLPLCSRDDIRVGSWQPVTLKSPPYVPRTVHLRCYPEDVYKQGFWNTYDWQPSSTDCSFASWDPDQFCRLLYRATILVIGDSLSWEHYRSLNHLLGNRGVHQSDQHQSKKFQGNVVHYVCPQHQTRLVFRRDDLLTNVSQAIFNEGTFPHVIVMNRGAHYKNDTVLLTDLREIIREIQAWQEECSLRSIKCHFFWRTSVPGHPQCNHSATSFSAPVNDIEKMEAMIADLSLYNNRTLEYHWFDYQHQNLLVEELLQHELLPPKPGTIISNENVLQILDAYYLNVLRPDEHRAHQGDCLHNCYPGKMDVYSRMLFHYLLQQRSQKDIGDLIAWQDKLFGNETRRHRSK</sequence>
<dbReference type="PANTHER" id="PTHR32285">
    <property type="entry name" value="PROTEIN TRICHOME BIREFRINGENCE-LIKE 9-RELATED"/>
    <property type="match status" value="1"/>
</dbReference>
<evidence type="ECO:0000256" key="2">
    <source>
        <dbReference type="SAM" id="Phobius"/>
    </source>
</evidence>
<dbReference type="EMBL" id="JAGRRH010000014">
    <property type="protein sequence ID" value="KAG7358555.1"/>
    <property type="molecule type" value="Genomic_DNA"/>
</dbReference>
<gene>
    <name evidence="3" type="ORF">IV203_015144</name>
</gene>
<dbReference type="GO" id="GO:0016413">
    <property type="term" value="F:O-acetyltransferase activity"/>
    <property type="evidence" value="ECO:0007669"/>
    <property type="project" value="InterPro"/>
</dbReference>
<dbReference type="AlphaFoldDB" id="A0A9K3PSU8"/>
<evidence type="ECO:0000256" key="1">
    <source>
        <dbReference type="SAM" id="MobiDB-lite"/>
    </source>
</evidence>
<keyword evidence="2" id="KW-0472">Membrane</keyword>
<feature type="region of interest" description="Disordered" evidence="1">
    <location>
        <begin position="1"/>
        <end position="22"/>
    </location>
</feature>
<accession>A0A9K3PSU8</accession>
<dbReference type="InterPro" id="IPR029962">
    <property type="entry name" value="TBL"/>
</dbReference>
<proteinExistence type="predicted"/>
<reference evidence="3" key="1">
    <citation type="journal article" date="2021" name="Sci. Rep.">
        <title>Diploid genomic architecture of Nitzschia inconspicua, an elite biomass production diatom.</title>
        <authorList>
            <person name="Oliver A."/>
            <person name="Podell S."/>
            <person name="Pinowska A."/>
            <person name="Traller J.C."/>
            <person name="Smith S.R."/>
            <person name="McClure R."/>
            <person name="Beliaev A."/>
            <person name="Bohutskyi P."/>
            <person name="Hill E.A."/>
            <person name="Rabines A."/>
            <person name="Zheng H."/>
            <person name="Allen L.Z."/>
            <person name="Kuo A."/>
            <person name="Grigoriev I.V."/>
            <person name="Allen A.E."/>
            <person name="Hazlebeck D."/>
            <person name="Allen E.E."/>
        </authorList>
    </citation>
    <scope>NUCLEOTIDE SEQUENCE</scope>
    <source>
        <strain evidence="3">Hildebrandi</strain>
    </source>
</reference>
<dbReference type="OrthoDB" id="42729at2759"/>
<keyword evidence="2" id="KW-1133">Transmembrane helix</keyword>
<protein>
    <submittedName>
        <fullName evidence="3">GDSL/SGNH-like acyl-esterase family protein</fullName>
    </submittedName>
</protein>
<comment type="caution">
    <text evidence="3">The sequence shown here is derived from an EMBL/GenBank/DDBJ whole genome shotgun (WGS) entry which is preliminary data.</text>
</comment>
<organism evidence="3 4">
    <name type="scientific">Nitzschia inconspicua</name>
    <dbReference type="NCBI Taxonomy" id="303405"/>
    <lineage>
        <taxon>Eukaryota</taxon>
        <taxon>Sar</taxon>
        <taxon>Stramenopiles</taxon>
        <taxon>Ochrophyta</taxon>
        <taxon>Bacillariophyta</taxon>
        <taxon>Bacillariophyceae</taxon>
        <taxon>Bacillariophycidae</taxon>
        <taxon>Bacillariales</taxon>
        <taxon>Bacillariaceae</taxon>
        <taxon>Nitzschia</taxon>
    </lineage>
</organism>
<keyword evidence="4" id="KW-1185">Reference proteome</keyword>
<keyword evidence="2" id="KW-0812">Transmembrane</keyword>
<reference evidence="3" key="2">
    <citation type="submission" date="2021-04" db="EMBL/GenBank/DDBJ databases">
        <authorList>
            <person name="Podell S."/>
        </authorList>
    </citation>
    <scope>NUCLEOTIDE SEQUENCE</scope>
    <source>
        <strain evidence="3">Hildebrandi</strain>
    </source>
</reference>
<dbReference type="PANTHER" id="PTHR32285:SF48">
    <property type="entry name" value="PROTEIN TRICHOME BIREFRINGENCE-LIKE 19"/>
    <property type="match status" value="1"/>
</dbReference>
<name>A0A9K3PSU8_9STRA</name>
<evidence type="ECO:0000313" key="3">
    <source>
        <dbReference type="EMBL" id="KAG7358555.1"/>
    </source>
</evidence>
<dbReference type="Proteomes" id="UP000693970">
    <property type="component" value="Unassembled WGS sequence"/>
</dbReference>
<evidence type="ECO:0000313" key="4">
    <source>
        <dbReference type="Proteomes" id="UP000693970"/>
    </source>
</evidence>